<keyword evidence="4 5" id="KW-0143">Chaperone</keyword>
<keyword evidence="3 5" id="KW-0067">ATP-binding</keyword>
<accession>A0A075I9X4</accession>
<dbReference type="InterPro" id="IPR002423">
    <property type="entry name" value="Cpn60/GroEL/TCP-1"/>
</dbReference>
<dbReference type="InterPro" id="IPR027410">
    <property type="entry name" value="TCP-1-like_intermed_sf"/>
</dbReference>
<dbReference type="PROSITE" id="PS00751">
    <property type="entry name" value="TCP1_2"/>
    <property type="match status" value="1"/>
</dbReference>
<evidence type="ECO:0000256" key="4">
    <source>
        <dbReference type="ARBA" id="ARBA00023186"/>
    </source>
</evidence>
<protein>
    <submittedName>
        <fullName evidence="6">Thermosome subunit</fullName>
    </submittedName>
</protein>
<dbReference type="GO" id="GO:0005524">
    <property type="term" value="F:ATP binding"/>
    <property type="evidence" value="ECO:0007669"/>
    <property type="project" value="UniProtKB-KW"/>
</dbReference>
<dbReference type="Gene3D" id="3.50.7.10">
    <property type="entry name" value="GroEL"/>
    <property type="match status" value="1"/>
</dbReference>
<dbReference type="InterPro" id="IPR027413">
    <property type="entry name" value="GROEL-like_equatorial_sf"/>
</dbReference>
<organism evidence="6">
    <name type="scientific">uncultured marine group II/III euryarchaeote SAT1000_34_E04</name>
    <dbReference type="NCBI Taxonomy" id="1456577"/>
    <lineage>
        <taxon>Archaea</taxon>
        <taxon>Methanobacteriati</taxon>
        <taxon>Methanobacteriota</taxon>
        <taxon>environmental samples</taxon>
    </lineage>
</organism>
<sequence>MNRTVTHARESVYVVPNGRVQSKTVIRQLSMVGSEHDVALEDTDRLHGRSALVDNVKAASALAEAVRSTLGPHGLDKMLVEDGGSTTITNDGVTVLETAKVEHPTARLLISTSSAQDRAARDGTTTTVILTSELLQNALELVRSGVHPSIIMNGYQIALAEALDEMERISRIPKNDFEMRAAVATSISGKVDSVVSRHLTDLAIEAAEALAGENGGQDLERLRVKRLLIKDGGVLDSEIVHGLVLPKSRMDVASVAKTDGGRIAIIDGGMESPKLDFEASIEVTSTEVLRGFHERARERMREQVDLLVSLGVDLLIVRDGIAEDATTMLTDAGITAYRRYDRDDLERLARITGSVMVRDSKRVKDKDIGTYSSRSERSYSGVKHTHIEGSEGGAVTVLIRGSSPSVREEVERTFDDALGVAHRLSTDSRMLPGGGATQTHLARHLRAFAPSQAGREQLAIEAFAAALEIVPRTLAENSGLDPIDEILELSAAQTESAEEGAWIGMDVTSGNKVRMDKVGVFDLLFVAHHALAGATEAANSVLRIDDVLWAKQDAQTPDWQSEMENQD</sequence>
<dbReference type="InterPro" id="IPR017998">
    <property type="entry name" value="Chaperone_TCP-1"/>
</dbReference>
<dbReference type="PANTHER" id="PTHR11353">
    <property type="entry name" value="CHAPERONIN"/>
    <property type="match status" value="1"/>
</dbReference>
<proteinExistence type="inferred from homology"/>
<dbReference type="GO" id="GO:0016887">
    <property type="term" value="F:ATP hydrolysis activity"/>
    <property type="evidence" value="ECO:0007669"/>
    <property type="project" value="InterPro"/>
</dbReference>
<dbReference type="Gene3D" id="1.10.560.10">
    <property type="entry name" value="GroEL-like equatorial domain"/>
    <property type="match status" value="1"/>
</dbReference>
<dbReference type="SUPFAM" id="SSF52029">
    <property type="entry name" value="GroEL apical domain-like"/>
    <property type="match status" value="1"/>
</dbReference>
<dbReference type="NCBIfam" id="NF041083">
    <property type="entry name" value="thermosome_beta"/>
    <property type="match status" value="1"/>
</dbReference>
<dbReference type="GO" id="GO:0051082">
    <property type="term" value="F:unfolded protein binding"/>
    <property type="evidence" value="ECO:0007669"/>
    <property type="project" value="InterPro"/>
</dbReference>
<dbReference type="Gene3D" id="3.30.260.10">
    <property type="entry name" value="TCP-1-like chaperonin intermediate domain"/>
    <property type="match status" value="1"/>
</dbReference>
<evidence type="ECO:0000313" key="6">
    <source>
        <dbReference type="EMBL" id="AIF24605.1"/>
    </source>
</evidence>
<dbReference type="InterPro" id="IPR002194">
    <property type="entry name" value="Chaperonin_TCP-1_CS"/>
</dbReference>
<dbReference type="GO" id="GO:0140662">
    <property type="term" value="F:ATP-dependent protein folding chaperone"/>
    <property type="evidence" value="ECO:0007669"/>
    <property type="project" value="InterPro"/>
</dbReference>
<dbReference type="InterPro" id="IPR053374">
    <property type="entry name" value="TCP-1_chaperonin"/>
</dbReference>
<reference evidence="6" key="1">
    <citation type="journal article" date="2014" name="Genome Biol. Evol.">
        <title>Pangenome evidence for extensive interdomain horizontal transfer affecting lineage core and shell genes in uncultured planktonic thaumarchaeota and euryarchaeota.</title>
        <authorList>
            <person name="Deschamps P."/>
            <person name="Zivanovic Y."/>
            <person name="Moreira D."/>
            <person name="Rodriguez-Valera F."/>
            <person name="Lopez-Garcia P."/>
        </authorList>
    </citation>
    <scope>NUCLEOTIDE SEQUENCE</scope>
</reference>
<dbReference type="EMBL" id="KF901266">
    <property type="protein sequence ID" value="AIF24605.1"/>
    <property type="molecule type" value="Genomic_DNA"/>
</dbReference>
<dbReference type="InterPro" id="IPR027409">
    <property type="entry name" value="GroEL-like_apical_dom_sf"/>
</dbReference>
<evidence type="ECO:0000256" key="3">
    <source>
        <dbReference type="ARBA" id="ARBA00022840"/>
    </source>
</evidence>
<evidence type="ECO:0000256" key="2">
    <source>
        <dbReference type="ARBA" id="ARBA00022741"/>
    </source>
</evidence>
<dbReference type="Pfam" id="PF00118">
    <property type="entry name" value="Cpn60_TCP1"/>
    <property type="match status" value="1"/>
</dbReference>
<dbReference type="PROSITE" id="PS00750">
    <property type="entry name" value="TCP1_1"/>
    <property type="match status" value="1"/>
</dbReference>
<dbReference type="SUPFAM" id="SSF48592">
    <property type="entry name" value="GroEL equatorial domain-like"/>
    <property type="match status" value="1"/>
</dbReference>
<evidence type="ECO:0000256" key="5">
    <source>
        <dbReference type="RuleBase" id="RU004187"/>
    </source>
</evidence>
<dbReference type="SUPFAM" id="SSF54849">
    <property type="entry name" value="GroEL-intermediate domain like"/>
    <property type="match status" value="1"/>
</dbReference>
<dbReference type="AlphaFoldDB" id="A0A075I9X4"/>
<keyword evidence="2 5" id="KW-0547">Nucleotide-binding</keyword>
<comment type="similarity">
    <text evidence="1 5">Belongs to the TCP-1 chaperonin family.</text>
</comment>
<name>A0A075I9X4_9EURY</name>
<evidence type="ECO:0000256" key="1">
    <source>
        <dbReference type="ARBA" id="ARBA00008020"/>
    </source>
</evidence>
<dbReference type="PRINTS" id="PR00304">
    <property type="entry name" value="TCOMPLEXTCP1"/>
</dbReference>